<feature type="region of interest" description="Disordered" evidence="1">
    <location>
        <begin position="140"/>
        <end position="167"/>
    </location>
</feature>
<gene>
    <name evidence="3" type="ORF">PZN02_000713</name>
</gene>
<keyword evidence="4" id="KW-1185">Reference proteome</keyword>
<feature type="transmembrane region" description="Helical" evidence="2">
    <location>
        <begin position="173"/>
        <end position="194"/>
    </location>
</feature>
<feature type="compositionally biased region" description="Low complexity" evidence="1">
    <location>
        <begin position="140"/>
        <end position="159"/>
    </location>
</feature>
<feature type="compositionally biased region" description="Basic and acidic residues" evidence="1">
    <location>
        <begin position="103"/>
        <end position="114"/>
    </location>
</feature>
<accession>A0ABY8DBJ2</accession>
<keyword evidence="2" id="KW-1133">Transmembrane helix</keyword>
<keyword evidence="2" id="KW-0472">Membrane</keyword>
<evidence type="ECO:0000313" key="4">
    <source>
        <dbReference type="Proteomes" id="UP001229355"/>
    </source>
</evidence>
<feature type="region of interest" description="Disordered" evidence="1">
    <location>
        <begin position="89"/>
        <end position="125"/>
    </location>
</feature>
<proteinExistence type="predicted"/>
<organism evidence="3 4">
    <name type="scientific">Sinorhizobium garamanticum</name>
    <dbReference type="NCBI Taxonomy" id="680247"/>
    <lineage>
        <taxon>Bacteria</taxon>
        <taxon>Pseudomonadati</taxon>
        <taxon>Pseudomonadota</taxon>
        <taxon>Alphaproteobacteria</taxon>
        <taxon>Hyphomicrobiales</taxon>
        <taxon>Rhizobiaceae</taxon>
        <taxon>Sinorhizobium/Ensifer group</taxon>
        <taxon>Sinorhizobium</taxon>
    </lineage>
</organism>
<keyword evidence="2" id="KW-0812">Transmembrane</keyword>
<evidence type="ECO:0000256" key="2">
    <source>
        <dbReference type="SAM" id="Phobius"/>
    </source>
</evidence>
<evidence type="ECO:0000313" key="3">
    <source>
        <dbReference type="EMBL" id="WEX88245.1"/>
    </source>
</evidence>
<name>A0ABY8DBJ2_9HYPH</name>
<dbReference type="RefSeq" id="WP_280660246.1">
    <property type="nucleotide sequence ID" value="NZ_CP120373.1"/>
</dbReference>
<reference evidence="3 4" key="1">
    <citation type="submission" date="2023-03" db="EMBL/GenBank/DDBJ databases">
        <authorList>
            <person name="Kaur S."/>
            <person name="Espinosa-Saiz D."/>
            <person name="Velazquez E."/>
            <person name="Menendez E."/>
            <person name="diCenzo G.C."/>
        </authorList>
    </citation>
    <scope>NUCLEOTIDE SEQUENCE [LARGE SCALE GENOMIC DNA]</scope>
    <source>
        <strain evidence="3 4">LMG 24692</strain>
    </source>
</reference>
<dbReference type="EMBL" id="CP120373">
    <property type="protein sequence ID" value="WEX88245.1"/>
    <property type="molecule type" value="Genomic_DNA"/>
</dbReference>
<protein>
    <submittedName>
        <fullName evidence="3">Tektin family protein</fullName>
    </submittedName>
</protein>
<sequence length="384" mass="40190">MSGLETAIRNALERSDRTNAEIRARIYQSARQALENGLKKQQIEDPDVIAKQRHRLEAVIHAIETEERAALRARSAAAPVASLGEAGEWAAPNPAAADPSVSARREPAAGEKGRAAQGESDLGALRADREDSLASGRIVATPPSAAADGKAASAAPDVGAADKRPRKRRRGRLLSLAMVVATLAAAAGATVWWIQTNDLLKSPADTSVANPPATVESEDFHGAAGLQNLAAQEGFSGEWIEVFTPAEVAAIKPGARSTVEPLNDDGGERVRVTSAVAGRDGDLVFEIPADTLAQLSGKSSTLALTVQAMPGKTAEFSVECDFSSLGACGRHRFTVHDERLDMLFKISFEGNIAPSGPGRLVLNSDVSGAGNSLDVFAIRVLPGQ</sequence>
<dbReference type="Proteomes" id="UP001229355">
    <property type="component" value="Chromosome 1"/>
</dbReference>
<evidence type="ECO:0000256" key="1">
    <source>
        <dbReference type="SAM" id="MobiDB-lite"/>
    </source>
</evidence>